<feature type="coiled-coil region" evidence="1">
    <location>
        <begin position="469"/>
        <end position="503"/>
    </location>
</feature>
<feature type="compositionally biased region" description="Polar residues" evidence="2">
    <location>
        <begin position="41"/>
        <end position="50"/>
    </location>
</feature>
<feature type="compositionally biased region" description="Basic and acidic residues" evidence="2">
    <location>
        <begin position="512"/>
        <end position="522"/>
    </location>
</feature>
<feature type="compositionally biased region" description="Polar residues" evidence="2">
    <location>
        <begin position="587"/>
        <end position="596"/>
    </location>
</feature>
<feature type="compositionally biased region" description="Low complexity" evidence="2">
    <location>
        <begin position="12"/>
        <end position="32"/>
    </location>
</feature>
<evidence type="ECO:0000313" key="3">
    <source>
        <dbReference type="EMBL" id="GIL86323.1"/>
    </source>
</evidence>
<feature type="coiled-coil region" evidence="1">
    <location>
        <begin position="838"/>
        <end position="865"/>
    </location>
</feature>
<evidence type="ECO:0000256" key="2">
    <source>
        <dbReference type="SAM" id="MobiDB-lite"/>
    </source>
</evidence>
<feature type="compositionally biased region" description="Low complexity" evidence="2">
    <location>
        <begin position="546"/>
        <end position="562"/>
    </location>
</feature>
<feature type="compositionally biased region" description="Low complexity" evidence="2">
    <location>
        <begin position="191"/>
        <end position="203"/>
    </location>
</feature>
<reference evidence="3" key="1">
    <citation type="journal article" date="2021" name="Proc. Natl. Acad. Sci. U.S.A.">
        <title>Three genomes in the algal genus Volvox reveal the fate of a haploid sex-determining region after a transition to homothallism.</title>
        <authorList>
            <person name="Yamamoto K."/>
            <person name="Hamaji T."/>
            <person name="Kawai-Toyooka H."/>
            <person name="Matsuzaki R."/>
            <person name="Takahashi F."/>
            <person name="Nishimura Y."/>
            <person name="Kawachi M."/>
            <person name="Noguchi H."/>
            <person name="Minakuchi Y."/>
            <person name="Umen J.G."/>
            <person name="Toyoda A."/>
            <person name="Nozaki H."/>
        </authorList>
    </citation>
    <scope>NUCLEOTIDE SEQUENCE</scope>
    <source>
        <strain evidence="4">NIES-3785</strain>
        <strain evidence="3">NIES-3786</strain>
    </source>
</reference>
<feature type="compositionally biased region" description="Low complexity" evidence="2">
    <location>
        <begin position="575"/>
        <end position="586"/>
    </location>
</feature>
<feature type="region of interest" description="Disordered" evidence="2">
    <location>
        <begin position="760"/>
        <end position="789"/>
    </location>
</feature>
<dbReference type="AlphaFoldDB" id="A0A8J4CVV5"/>
<evidence type="ECO:0000313" key="5">
    <source>
        <dbReference type="Proteomes" id="UP000747110"/>
    </source>
</evidence>
<feature type="region of interest" description="Disordered" evidence="2">
    <location>
        <begin position="512"/>
        <end position="601"/>
    </location>
</feature>
<evidence type="ECO:0000256" key="1">
    <source>
        <dbReference type="SAM" id="Coils"/>
    </source>
</evidence>
<dbReference type="Proteomes" id="UP000722791">
    <property type="component" value="Unassembled WGS sequence"/>
</dbReference>
<feature type="region of interest" description="Disordered" evidence="2">
    <location>
        <begin position="330"/>
        <end position="351"/>
    </location>
</feature>
<keyword evidence="5" id="KW-1185">Reference proteome</keyword>
<protein>
    <submittedName>
        <fullName evidence="3">Uncharacterized protein</fullName>
    </submittedName>
</protein>
<evidence type="ECO:0000313" key="4">
    <source>
        <dbReference type="EMBL" id="GIM09900.1"/>
    </source>
</evidence>
<feature type="compositionally biased region" description="Basic residues" evidence="2">
    <location>
        <begin position="1"/>
        <end position="11"/>
    </location>
</feature>
<dbReference type="EMBL" id="BNCP01000035">
    <property type="protein sequence ID" value="GIL86323.1"/>
    <property type="molecule type" value="Genomic_DNA"/>
</dbReference>
<dbReference type="Proteomes" id="UP000747110">
    <property type="component" value="Unassembled WGS sequence"/>
</dbReference>
<feature type="compositionally biased region" description="Low complexity" evidence="2">
    <location>
        <begin position="779"/>
        <end position="789"/>
    </location>
</feature>
<feature type="region of interest" description="Disordered" evidence="2">
    <location>
        <begin position="1007"/>
        <end position="1028"/>
    </location>
</feature>
<sequence>MGRLSFKRKSKTSSPTAPSSGELSGSPSSVPEQGNDDAPMATNSTASPTSGAVKDAALYKSYSTPAKASRSSIGQGPNNNHAESRMFAEQLQRLRARLQSVVQGVRDVAQSLDEPHSLISNVRDQLQIRQEAATARRNAAPLLAAGGLERETAAITTAGHVTAGVSAGATGAFPMGVSAATQAGAPLSRTSGHGSRNGSSFRRSSNGAIAVMEETPFASVSSGPHGVSASVAPDAAAAFVDDGVSHRANLSVKARVAEVERRSRSSGGMSEPLPVLAGPMPPSGVNAESSLQRNSNAQTSLMVARSFGNGIKGSGAAAAAEAMCAESPTRGYSAGLPPGSPKKATSLGSRPNSGTWRPVIVPPVVLAPSTAAASDAKSYPLINSDPQSRNASAGGSYDAAAALAAADVIAADAAELLGNGDDSLLAATANPAAAAAYLREHPETLRELWTLRARVRAQESEMTSMVMQLSNKNAQLDQAQISLQAKERELATITQRLTAVLAKLQSFQAIHGHEAQQQDQPRRASASGASGSTGGIVGGVHYSSHVPDAPVAVTPPAAASLPDRSEGAVSAPDTSGADASKAGSSSVLPASSTPQTPLRIAPGASSSASVMMNASHFAAAKAALQAEAEAAVAAAAGSSRAPRNTASAGASYAASTSASTPAVVSTSSSPEHQQGAPRATLEVSLPPPPSVRTPHGSISQVLEEAAAEQADARALEGGGSDDVADAAIAVASSSIPRSVAEAVATPLSVRSQPSASEAVAGAESCARTVSSPSGSDHLPPANVEPATAPAAAEAAATVPSSETTAALRELSEVRVRVLAQESELASMTEQLSSKSVLLDQAHSTLQDKERQLAEVAQRLENVMAQSRNVHQSQPQTQTRRNGGLVRLLLLQLGPSLACIGLLLRDKAVLQRFQQLRRSRVDPPTPEVTESLLPSTQPLNTSRQELVRRLSLPSTPQQVPLHRTAPQLKPEQRPAGKEALRQRVMKAIAAVAAAARVRPAGAHRIHNRMPTLSSTPEPVTSGGVEDRNPWSKECKSQWCKIIRPPRQEAVYY</sequence>
<gene>
    <name evidence="3" type="ORF">Vretifemale_14711</name>
    <name evidence="4" type="ORF">Vretimale_13703</name>
</gene>
<name>A0A8J4CVV5_9CHLO</name>
<accession>A0A8J4CVV5</accession>
<proteinExistence type="predicted"/>
<feature type="region of interest" description="Disordered" evidence="2">
    <location>
        <begin position="1"/>
        <end position="52"/>
    </location>
</feature>
<keyword evidence="1" id="KW-0175">Coiled coil</keyword>
<comment type="caution">
    <text evidence="3">The sequence shown here is derived from an EMBL/GenBank/DDBJ whole genome shotgun (WGS) entry which is preliminary data.</text>
</comment>
<feature type="region of interest" description="Disordered" evidence="2">
    <location>
        <begin position="662"/>
        <end position="696"/>
    </location>
</feature>
<organism evidence="3 5">
    <name type="scientific">Volvox reticuliferus</name>
    <dbReference type="NCBI Taxonomy" id="1737510"/>
    <lineage>
        <taxon>Eukaryota</taxon>
        <taxon>Viridiplantae</taxon>
        <taxon>Chlorophyta</taxon>
        <taxon>core chlorophytes</taxon>
        <taxon>Chlorophyceae</taxon>
        <taxon>CS clade</taxon>
        <taxon>Chlamydomonadales</taxon>
        <taxon>Volvocaceae</taxon>
        <taxon>Volvox</taxon>
    </lineage>
</organism>
<dbReference type="EMBL" id="BNCQ01000033">
    <property type="protein sequence ID" value="GIM09900.1"/>
    <property type="molecule type" value="Genomic_DNA"/>
</dbReference>
<feature type="region of interest" description="Disordered" evidence="2">
    <location>
        <begin position="184"/>
        <end position="203"/>
    </location>
</feature>
<dbReference type="OrthoDB" id="552803at2759"/>